<evidence type="ECO:0000256" key="5">
    <source>
        <dbReference type="ARBA" id="ARBA00022801"/>
    </source>
</evidence>
<keyword evidence="2" id="KW-1277">Toxin-antitoxin system</keyword>
<dbReference type="GO" id="GO:0016787">
    <property type="term" value="F:hydrolase activity"/>
    <property type="evidence" value="ECO:0007669"/>
    <property type="project" value="UniProtKB-KW"/>
</dbReference>
<reference evidence="8" key="2">
    <citation type="journal article" date="2021" name="PeerJ">
        <title>Extensive microbial diversity within the chicken gut microbiome revealed by metagenomics and culture.</title>
        <authorList>
            <person name="Gilroy R."/>
            <person name="Ravi A."/>
            <person name="Getino M."/>
            <person name="Pursley I."/>
            <person name="Horton D.L."/>
            <person name="Alikhan N.F."/>
            <person name="Baker D."/>
            <person name="Gharbi K."/>
            <person name="Hall N."/>
            <person name="Watson M."/>
            <person name="Adriaenssens E.M."/>
            <person name="Foster-Nyarko E."/>
            <person name="Jarju S."/>
            <person name="Secka A."/>
            <person name="Antonio M."/>
            <person name="Oren A."/>
            <person name="Chaudhuri R.R."/>
            <person name="La Ragione R."/>
            <person name="Hildebrand F."/>
            <person name="Pallen M.J."/>
        </authorList>
    </citation>
    <scope>NUCLEOTIDE SEQUENCE</scope>
    <source>
        <strain evidence="8">ChiW13-3771</strain>
    </source>
</reference>
<keyword evidence="3" id="KW-0540">Nuclease</keyword>
<evidence type="ECO:0000313" key="8">
    <source>
        <dbReference type="EMBL" id="HIR88790.1"/>
    </source>
</evidence>
<protein>
    <submittedName>
        <fullName evidence="8">Type II toxin-antitoxin system HicA family toxin</fullName>
    </submittedName>
</protein>
<dbReference type="SUPFAM" id="SSF54786">
    <property type="entry name" value="YcfA/nrd intein domain"/>
    <property type="match status" value="1"/>
</dbReference>
<dbReference type="AlphaFoldDB" id="A0A9D1EEP1"/>
<dbReference type="Gene3D" id="3.30.920.30">
    <property type="entry name" value="Hypothetical protein"/>
    <property type="match status" value="1"/>
</dbReference>
<evidence type="ECO:0000256" key="6">
    <source>
        <dbReference type="ARBA" id="ARBA00022884"/>
    </source>
</evidence>
<proteinExistence type="inferred from homology"/>
<reference evidence="8" key="1">
    <citation type="submission" date="2020-10" db="EMBL/GenBank/DDBJ databases">
        <authorList>
            <person name="Gilroy R."/>
        </authorList>
    </citation>
    <scope>NUCLEOTIDE SEQUENCE</scope>
    <source>
        <strain evidence="8">ChiW13-3771</strain>
    </source>
</reference>
<dbReference type="InterPro" id="IPR038570">
    <property type="entry name" value="HicA_sf"/>
</dbReference>
<sequence length="66" mass="7677">MHMKFREVEKIITANDWKRVRINGSHYQYKKLNSSKTVVIPNHNGKDLSIGVIKNLEKITGLSLRK</sequence>
<dbReference type="GO" id="GO:0004519">
    <property type="term" value="F:endonuclease activity"/>
    <property type="evidence" value="ECO:0007669"/>
    <property type="project" value="UniProtKB-KW"/>
</dbReference>
<comment type="caution">
    <text evidence="8">The sequence shown here is derived from an EMBL/GenBank/DDBJ whole genome shotgun (WGS) entry which is preliminary data.</text>
</comment>
<keyword evidence="6" id="KW-0694">RNA-binding</keyword>
<evidence type="ECO:0000256" key="4">
    <source>
        <dbReference type="ARBA" id="ARBA00022759"/>
    </source>
</evidence>
<keyword evidence="7" id="KW-0346">Stress response</keyword>
<dbReference type="InterPro" id="IPR012933">
    <property type="entry name" value="HicA_mRNA_interferase"/>
</dbReference>
<keyword evidence="4" id="KW-0255">Endonuclease</keyword>
<evidence type="ECO:0000256" key="7">
    <source>
        <dbReference type="ARBA" id="ARBA00023016"/>
    </source>
</evidence>
<dbReference type="Pfam" id="PF07927">
    <property type="entry name" value="HicA_toxin"/>
    <property type="match status" value="1"/>
</dbReference>
<evidence type="ECO:0000256" key="2">
    <source>
        <dbReference type="ARBA" id="ARBA00022649"/>
    </source>
</evidence>
<name>A0A9D1EEP1_9FIRM</name>
<evidence type="ECO:0000256" key="3">
    <source>
        <dbReference type="ARBA" id="ARBA00022722"/>
    </source>
</evidence>
<dbReference type="EMBL" id="DVHN01000093">
    <property type="protein sequence ID" value="HIR88790.1"/>
    <property type="molecule type" value="Genomic_DNA"/>
</dbReference>
<comment type="similarity">
    <text evidence="1">Belongs to the HicA mRNA interferase family.</text>
</comment>
<evidence type="ECO:0000313" key="9">
    <source>
        <dbReference type="Proteomes" id="UP000824201"/>
    </source>
</evidence>
<accession>A0A9D1EEP1</accession>
<gene>
    <name evidence="8" type="ORF">IAC96_07560</name>
</gene>
<keyword evidence="5" id="KW-0378">Hydrolase</keyword>
<dbReference type="Proteomes" id="UP000824201">
    <property type="component" value="Unassembled WGS sequence"/>
</dbReference>
<evidence type="ECO:0000256" key="1">
    <source>
        <dbReference type="ARBA" id="ARBA00006620"/>
    </source>
</evidence>
<organism evidence="8 9">
    <name type="scientific">Candidatus Fimimorpha faecalis</name>
    <dbReference type="NCBI Taxonomy" id="2840824"/>
    <lineage>
        <taxon>Bacteria</taxon>
        <taxon>Bacillati</taxon>
        <taxon>Bacillota</taxon>
        <taxon>Clostridia</taxon>
        <taxon>Eubacteriales</taxon>
        <taxon>Candidatus Fimimorpha</taxon>
    </lineage>
</organism>
<dbReference type="GO" id="GO:0003729">
    <property type="term" value="F:mRNA binding"/>
    <property type="evidence" value="ECO:0007669"/>
    <property type="project" value="InterPro"/>
</dbReference>